<proteinExistence type="predicted"/>
<dbReference type="Proteomes" id="UP001218231">
    <property type="component" value="Plasmid unnamed1"/>
</dbReference>
<name>A0ABY7U6R4_9SPHN</name>
<evidence type="ECO:0000313" key="2">
    <source>
        <dbReference type="EMBL" id="WCT80109.1"/>
    </source>
</evidence>
<evidence type="ECO:0000313" key="3">
    <source>
        <dbReference type="Proteomes" id="UP001218231"/>
    </source>
</evidence>
<dbReference type="Pfam" id="PF08281">
    <property type="entry name" value="Sigma70_r4_2"/>
    <property type="match status" value="1"/>
</dbReference>
<sequence>MTTFELLTLLREIGAAMAIHQPQRPDSKAQLWSELQSRLETVLGRFEGEPHPAIAVARSKVDETLPFRIDADERIVEEAKNAVWVRGWMRVDSQDIEANLALRIDKLGRAIEALSTIRQAVFLAHARDALLYDAIADRLGIALADVQRELAAALALIDAAVNED</sequence>
<keyword evidence="2" id="KW-0614">Plasmid</keyword>
<reference evidence="2 3" key="1">
    <citation type="submission" date="2023-02" db="EMBL/GenBank/DDBJ databases">
        <title>Genome sequence of Novosphingobium humi KACC 19094.</title>
        <authorList>
            <person name="Kim S."/>
            <person name="Heo J."/>
            <person name="Kwon S.-W."/>
        </authorList>
    </citation>
    <scope>NUCLEOTIDE SEQUENCE [LARGE SCALE GENOMIC DNA]</scope>
    <source>
        <strain evidence="2 3">KACC 19094</strain>
        <plasmid evidence="2 3">unnamed1</plasmid>
    </source>
</reference>
<geneLocation type="plasmid" evidence="2 3">
    <name>unnamed1</name>
</geneLocation>
<organism evidence="2 3">
    <name type="scientific">Novosphingobium humi</name>
    <dbReference type="NCBI Taxonomy" id="2282397"/>
    <lineage>
        <taxon>Bacteria</taxon>
        <taxon>Pseudomonadati</taxon>
        <taxon>Pseudomonadota</taxon>
        <taxon>Alphaproteobacteria</taxon>
        <taxon>Sphingomonadales</taxon>
        <taxon>Sphingomonadaceae</taxon>
        <taxon>Novosphingobium</taxon>
    </lineage>
</organism>
<gene>
    <name evidence="2" type="ORF">PQ457_18805</name>
</gene>
<dbReference type="EMBL" id="CP117418">
    <property type="protein sequence ID" value="WCT80109.1"/>
    <property type="molecule type" value="Genomic_DNA"/>
</dbReference>
<feature type="domain" description="RNA polymerase sigma factor 70 region 4 type 2" evidence="1">
    <location>
        <begin position="105"/>
        <end position="155"/>
    </location>
</feature>
<evidence type="ECO:0000259" key="1">
    <source>
        <dbReference type="Pfam" id="PF08281"/>
    </source>
</evidence>
<protein>
    <submittedName>
        <fullName evidence="2">Sigma factor-like helix-turn-helix DNA-binding protein</fullName>
    </submittedName>
</protein>
<keyword evidence="3" id="KW-1185">Reference proteome</keyword>
<dbReference type="InterPro" id="IPR013249">
    <property type="entry name" value="RNA_pol_sigma70_r4_t2"/>
</dbReference>
<dbReference type="RefSeq" id="WP_273620380.1">
    <property type="nucleotide sequence ID" value="NZ_CP117418.1"/>
</dbReference>
<accession>A0ABY7U6R4</accession>